<evidence type="ECO:0000313" key="1">
    <source>
        <dbReference type="EMBL" id="KKK94252.1"/>
    </source>
</evidence>
<dbReference type="AlphaFoldDB" id="A0A0F8ZKA2"/>
<name>A0A0F8ZKA2_9ZZZZ</name>
<accession>A0A0F8ZKA2</accession>
<sequence>HDPPFNEYEDFARMIWQEATKQRDAQYGSMAEHTELSIREDAIIGERGRIVERLSIAADNEFDELADICSEVIDIIKSMD</sequence>
<protein>
    <submittedName>
        <fullName evidence="1">Uncharacterized protein</fullName>
    </submittedName>
</protein>
<organism evidence="1">
    <name type="scientific">marine sediment metagenome</name>
    <dbReference type="NCBI Taxonomy" id="412755"/>
    <lineage>
        <taxon>unclassified sequences</taxon>
        <taxon>metagenomes</taxon>
        <taxon>ecological metagenomes</taxon>
    </lineage>
</organism>
<reference evidence="1" key="1">
    <citation type="journal article" date="2015" name="Nature">
        <title>Complex archaea that bridge the gap between prokaryotes and eukaryotes.</title>
        <authorList>
            <person name="Spang A."/>
            <person name="Saw J.H."/>
            <person name="Jorgensen S.L."/>
            <person name="Zaremba-Niedzwiedzka K."/>
            <person name="Martijn J."/>
            <person name="Lind A.E."/>
            <person name="van Eijk R."/>
            <person name="Schleper C."/>
            <person name="Guy L."/>
            <person name="Ettema T.J."/>
        </authorList>
    </citation>
    <scope>NUCLEOTIDE SEQUENCE</scope>
</reference>
<comment type="caution">
    <text evidence="1">The sequence shown here is derived from an EMBL/GenBank/DDBJ whole genome shotgun (WGS) entry which is preliminary data.</text>
</comment>
<proteinExistence type="predicted"/>
<gene>
    <name evidence="1" type="ORF">LCGC14_2684760</name>
</gene>
<dbReference type="EMBL" id="LAZR01047426">
    <property type="protein sequence ID" value="KKK94252.1"/>
    <property type="molecule type" value="Genomic_DNA"/>
</dbReference>
<feature type="non-terminal residue" evidence="1">
    <location>
        <position position="1"/>
    </location>
</feature>